<comment type="caution">
    <text evidence="2">The sequence shown here is derived from an EMBL/GenBank/DDBJ whole genome shotgun (WGS) entry which is preliminary data.</text>
</comment>
<organism evidence="2 3">
    <name type="scientific">Rhodohalobacter barkolensis</name>
    <dbReference type="NCBI Taxonomy" id="2053187"/>
    <lineage>
        <taxon>Bacteria</taxon>
        <taxon>Pseudomonadati</taxon>
        <taxon>Balneolota</taxon>
        <taxon>Balneolia</taxon>
        <taxon>Balneolales</taxon>
        <taxon>Balneolaceae</taxon>
        <taxon>Rhodohalobacter</taxon>
    </lineage>
</organism>
<evidence type="ECO:0000256" key="1">
    <source>
        <dbReference type="SAM" id="Phobius"/>
    </source>
</evidence>
<evidence type="ECO:0000313" key="2">
    <source>
        <dbReference type="EMBL" id="PKD44061.1"/>
    </source>
</evidence>
<name>A0A2N0VIP1_9BACT</name>
<dbReference type="Proteomes" id="UP000233398">
    <property type="component" value="Unassembled WGS sequence"/>
</dbReference>
<dbReference type="EMBL" id="PISP01000001">
    <property type="protein sequence ID" value="PKD44061.1"/>
    <property type="molecule type" value="Genomic_DNA"/>
</dbReference>
<sequence length="110" mass="12262">MELMTGTLIYFFISIGLIVGAINGFVIGREGVSLKANVFWGVVGAVIMGYIGVIFGIGDGVFFSFIATWPFLFLINVFHRHHVEEVLGETHDAEIVYDHYSDKKRPKPVL</sequence>
<keyword evidence="1" id="KW-0812">Transmembrane</keyword>
<feature type="transmembrane region" description="Helical" evidence="1">
    <location>
        <begin position="6"/>
        <end position="26"/>
    </location>
</feature>
<keyword evidence="3" id="KW-1185">Reference proteome</keyword>
<feature type="transmembrane region" description="Helical" evidence="1">
    <location>
        <begin position="61"/>
        <end position="78"/>
    </location>
</feature>
<keyword evidence="1" id="KW-1133">Transmembrane helix</keyword>
<reference evidence="2 3" key="1">
    <citation type="submission" date="2017-11" db="EMBL/GenBank/DDBJ databases">
        <title>Rhodohalobacter 15182 sp. nov., isolated from a salt lake.</title>
        <authorList>
            <person name="Han S."/>
        </authorList>
    </citation>
    <scope>NUCLEOTIDE SEQUENCE [LARGE SCALE GENOMIC DNA]</scope>
    <source>
        <strain evidence="2 3">15182</strain>
    </source>
</reference>
<proteinExistence type="predicted"/>
<evidence type="ECO:0000313" key="3">
    <source>
        <dbReference type="Proteomes" id="UP000233398"/>
    </source>
</evidence>
<protein>
    <recommendedName>
        <fullName evidence="4">DUF4491 domain-containing protein</fullName>
    </recommendedName>
</protein>
<feature type="transmembrane region" description="Helical" evidence="1">
    <location>
        <begin position="38"/>
        <end position="55"/>
    </location>
</feature>
<gene>
    <name evidence="2" type="ORF">CWD77_00865</name>
</gene>
<accession>A0A2N0VIP1</accession>
<dbReference type="AlphaFoldDB" id="A0A2N0VIP1"/>
<evidence type="ECO:0008006" key="4">
    <source>
        <dbReference type="Google" id="ProtNLM"/>
    </source>
</evidence>
<keyword evidence="1" id="KW-0472">Membrane</keyword>